<gene>
    <name evidence="11" type="ORF">LCGC14_0600240</name>
</gene>
<keyword evidence="5" id="KW-0571">Peptide transport</keyword>
<protein>
    <recommendedName>
        <fullName evidence="10">ABC transmembrane type-1 domain-containing protein</fullName>
    </recommendedName>
</protein>
<evidence type="ECO:0000256" key="2">
    <source>
        <dbReference type="ARBA" id="ARBA00022448"/>
    </source>
</evidence>
<dbReference type="AlphaFoldDB" id="A0A0F9RUP6"/>
<evidence type="ECO:0000256" key="9">
    <source>
        <dbReference type="SAM" id="Phobius"/>
    </source>
</evidence>
<feature type="transmembrane region" description="Helical" evidence="9">
    <location>
        <begin position="199"/>
        <end position="219"/>
    </location>
</feature>
<name>A0A0F9RUP6_9ZZZZ</name>
<dbReference type="Gene3D" id="1.10.3720.10">
    <property type="entry name" value="MetI-like"/>
    <property type="match status" value="1"/>
</dbReference>
<organism evidence="11">
    <name type="scientific">marine sediment metagenome</name>
    <dbReference type="NCBI Taxonomy" id="412755"/>
    <lineage>
        <taxon>unclassified sequences</taxon>
        <taxon>metagenomes</taxon>
        <taxon>ecological metagenomes</taxon>
    </lineage>
</organism>
<keyword evidence="6" id="KW-0653">Protein transport</keyword>
<dbReference type="GO" id="GO:0015833">
    <property type="term" value="P:peptide transport"/>
    <property type="evidence" value="ECO:0007669"/>
    <property type="project" value="UniProtKB-KW"/>
</dbReference>
<reference evidence="11" key="1">
    <citation type="journal article" date="2015" name="Nature">
        <title>Complex archaea that bridge the gap between prokaryotes and eukaryotes.</title>
        <authorList>
            <person name="Spang A."/>
            <person name="Saw J.H."/>
            <person name="Jorgensen S.L."/>
            <person name="Zaremba-Niedzwiedzka K."/>
            <person name="Martijn J."/>
            <person name="Lind A.E."/>
            <person name="van Eijk R."/>
            <person name="Schleper C."/>
            <person name="Guy L."/>
            <person name="Ettema T.J."/>
        </authorList>
    </citation>
    <scope>NUCLEOTIDE SEQUENCE</scope>
</reference>
<keyword evidence="7 9" id="KW-1133">Transmembrane helix</keyword>
<dbReference type="PROSITE" id="PS50928">
    <property type="entry name" value="ABC_TM1"/>
    <property type="match status" value="1"/>
</dbReference>
<feature type="transmembrane region" description="Helical" evidence="9">
    <location>
        <begin position="432"/>
        <end position="455"/>
    </location>
</feature>
<dbReference type="InterPro" id="IPR000515">
    <property type="entry name" value="MetI-like"/>
</dbReference>
<dbReference type="SUPFAM" id="SSF161098">
    <property type="entry name" value="MetI-like"/>
    <property type="match status" value="1"/>
</dbReference>
<comment type="subcellular location">
    <subcellularLocation>
        <location evidence="1">Cell membrane</location>
        <topology evidence="1">Multi-pass membrane protein</topology>
    </subcellularLocation>
</comment>
<dbReference type="GO" id="GO:0055085">
    <property type="term" value="P:transmembrane transport"/>
    <property type="evidence" value="ECO:0007669"/>
    <property type="project" value="InterPro"/>
</dbReference>
<sequence length="470" mass="52890">MPFLPVFLWTDILIYLLLAVVVSAVLYIRRRPHLRAPWKSVLLRKRGVISLMILLCYVAVGLLDSVHFRTAIPTQQTDETRHYSTEVNTLLDLAILPLRDNVEKTYSAPFATDLFVREMGASQDGTLHYDFPKLLYAGAHLQNDQDKWSDITNSVIINSSWVLLGWCFISILMMFYLARHHKTTCFKTIRQVLLGKAHYPYRTVLVTLLMLLLVGSNLAELSSQYHILGTDKVGQDVLYQTLKSVRTGLVIGTLTTLVMLPFALFMGIAAGYFKGWIDDVIQYIYTTLNSIPGVLLIAAAVLMLQVYMNNHPESFVTIAERADMRLLFLCIILGLTSWTGLCRILRGETLKLREAEYVLAARALGVSSLTILHRHILPNLMHIVMITIVLDFSGLVLAEAVLSYVGVGVDPSMISWGNMINSARMEMAREPVVWWSLSAAFISMFTLVLAANLFADVVRDAFDPRMQATQ</sequence>
<dbReference type="GO" id="GO:0005886">
    <property type="term" value="C:plasma membrane"/>
    <property type="evidence" value="ECO:0007669"/>
    <property type="project" value="UniProtKB-SubCell"/>
</dbReference>
<keyword evidence="3" id="KW-1003">Cell membrane</keyword>
<feature type="transmembrane region" description="Helical" evidence="9">
    <location>
        <begin position="155"/>
        <end position="178"/>
    </location>
</feature>
<evidence type="ECO:0000256" key="5">
    <source>
        <dbReference type="ARBA" id="ARBA00022856"/>
    </source>
</evidence>
<feature type="transmembrane region" description="Helical" evidence="9">
    <location>
        <begin position="357"/>
        <end position="377"/>
    </location>
</feature>
<evidence type="ECO:0000256" key="6">
    <source>
        <dbReference type="ARBA" id="ARBA00022927"/>
    </source>
</evidence>
<keyword evidence="4 9" id="KW-0812">Transmembrane</keyword>
<evidence type="ECO:0000256" key="3">
    <source>
        <dbReference type="ARBA" id="ARBA00022475"/>
    </source>
</evidence>
<dbReference type="InterPro" id="IPR050366">
    <property type="entry name" value="BP-dependent_transpt_permease"/>
</dbReference>
<dbReference type="PANTHER" id="PTHR43386">
    <property type="entry name" value="OLIGOPEPTIDE TRANSPORT SYSTEM PERMEASE PROTEIN APPC"/>
    <property type="match status" value="1"/>
</dbReference>
<proteinExistence type="predicted"/>
<comment type="caution">
    <text evidence="11">The sequence shown here is derived from an EMBL/GenBank/DDBJ whole genome shotgun (WGS) entry which is preliminary data.</text>
</comment>
<evidence type="ECO:0000259" key="10">
    <source>
        <dbReference type="PROSITE" id="PS50928"/>
    </source>
</evidence>
<feature type="transmembrane region" description="Helical" evidence="9">
    <location>
        <begin position="326"/>
        <end position="345"/>
    </location>
</feature>
<dbReference type="Pfam" id="PF00528">
    <property type="entry name" value="BPD_transp_1"/>
    <property type="match status" value="1"/>
</dbReference>
<evidence type="ECO:0000256" key="7">
    <source>
        <dbReference type="ARBA" id="ARBA00022989"/>
    </source>
</evidence>
<evidence type="ECO:0000313" key="11">
    <source>
        <dbReference type="EMBL" id="KKN53637.1"/>
    </source>
</evidence>
<keyword evidence="8 9" id="KW-0472">Membrane</keyword>
<feature type="domain" description="ABC transmembrane type-1" evidence="10">
    <location>
        <begin position="245"/>
        <end position="455"/>
    </location>
</feature>
<accession>A0A0F9RUP6</accession>
<dbReference type="PANTHER" id="PTHR43386:SF24">
    <property type="entry name" value="OLIGOPEPTIDE TRANSPORT SYSTEM PERMEASE PROTEIN AMID"/>
    <property type="match status" value="1"/>
</dbReference>
<keyword evidence="2" id="KW-0813">Transport</keyword>
<dbReference type="EMBL" id="LAZR01000962">
    <property type="protein sequence ID" value="KKN53637.1"/>
    <property type="molecule type" value="Genomic_DNA"/>
</dbReference>
<feature type="transmembrane region" description="Helical" evidence="9">
    <location>
        <begin position="249"/>
        <end position="273"/>
    </location>
</feature>
<evidence type="ECO:0000256" key="4">
    <source>
        <dbReference type="ARBA" id="ARBA00022692"/>
    </source>
</evidence>
<evidence type="ECO:0000256" key="8">
    <source>
        <dbReference type="ARBA" id="ARBA00023136"/>
    </source>
</evidence>
<feature type="transmembrane region" description="Helical" evidence="9">
    <location>
        <begin position="6"/>
        <end position="28"/>
    </location>
</feature>
<feature type="transmembrane region" description="Helical" evidence="9">
    <location>
        <begin position="48"/>
        <end position="68"/>
    </location>
</feature>
<feature type="transmembrane region" description="Helical" evidence="9">
    <location>
        <begin position="383"/>
        <end position="411"/>
    </location>
</feature>
<dbReference type="InterPro" id="IPR035906">
    <property type="entry name" value="MetI-like_sf"/>
</dbReference>
<dbReference type="CDD" id="cd06261">
    <property type="entry name" value="TM_PBP2"/>
    <property type="match status" value="1"/>
</dbReference>
<feature type="transmembrane region" description="Helical" evidence="9">
    <location>
        <begin position="285"/>
        <end position="306"/>
    </location>
</feature>
<dbReference type="GO" id="GO:0015031">
    <property type="term" value="P:protein transport"/>
    <property type="evidence" value="ECO:0007669"/>
    <property type="project" value="UniProtKB-KW"/>
</dbReference>
<evidence type="ECO:0000256" key="1">
    <source>
        <dbReference type="ARBA" id="ARBA00004651"/>
    </source>
</evidence>